<protein>
    <submittedName>
        <fullName evidence="7">Lipid II:glycine glycyltransferase (Peptidoglycan interpeptide bridge formation enzyme)</fullName>
    </submittedName>
</protein>
<dbReference type="PANTHER" id="PTHR36174">
    <property type="entry name" value="LIPID II:GLYCINE GLYCYLTRANSFERASE"/>
    <property type="match status" value="1"/>
</dbReference>
<evidence type="ECO:0000256" key="2">
    <source>
        <dbReference type="ARBA" id="ARBA00022679"/>
    </source>
</evidence>
<keyword evidence="3" id="KW-0133">Cell shape</keyword>
<dbReference type="RefSeq" id="WP_131839285.1">
    <property type="nucleotide sequence ID" value="NZ_SLWB01000007.1"/>
</dbReference>
<dbReference type="GO" id="GO:0008360">
    <property type="term" value="P:regulation of cell shape"/>
    <property type="evidence" value="ECO:0007669"/>
    <property type="project" value="UniProtKB-KW"/>
</dbReference>
<name>A0A4R2ET05_9BACT</name>
<evidence type="ECO:0000256" key="4">
    <source>
        <dbReference type="ARBA" id="ARBA00022984"/>
    </source>
</evidence>
<gene>
    <name evidence="7" type="ORF">CLV25_107108</name>
</gene>
<evidence type="ECO:0000256" key="1">
    <source>
        <dbReference type="ARBA" id="ARBA00009943"/>
    </source>
</evidence>
<dbReference type="EMBL" id="SLWB01000007">
    <property type="protein sequence ID" value="TCN67649.1"/>
    <property type="molecule type" value="Genomic_DNA"/>
</dbReference>
<dbReference type="Proteomes" id="UP000294830">
    <property type="component" value="Unassembled WGS sequence"/>
</dbReference>
<dbReference type="InterPro" id="IPR003447">
    <property type="entry name" value="FEMABX"/>
</dbReference>
<evidence type="ECO:0000256" key="3">
    <source>
        <dbReference type="ARBA" id="ARBA00022960"/>
    </source>
</evidence>
<keyword evidence="4" id="KW-0573">Peptidoglycan synthesis</keyword>
<keyword evidence="8" id="KW-1185">Reference proteome</keyword>
<comment type="similarity">
    <text evidence="1">Belongs to the FemABX family.</text>
</comment>
<dbReference type="InterPro" id="IPR016181">
    <property type="entry name" value="Acyl_CoA_acyltransferase"/>
</dbReference>
<comment type="caution">
    <text evidence="7">The sequence shown here is derived from an EMBL/GenBank/DDBJ whole genome shotgun (WGS) entry which is preliminary data.</text>
</comment>
<keyword evidence="5" id="KW-0012">Acyltransferase</keyword>
<keyword evidence="2 7" id="KW-0808">Transferase</keyword>
<dbReference type="SUPFAM" id="SSF55729">
    <property type="entry name" value="Acyl-CoA N-acyltransferases (Nat)"/>
    <property type="match status" value="1"/>
</dbReference>
<evidence type="ECO:0000313" key="7">
    <source>
        <dbReference type="EMBL" id="TCN67649.1"/>
    </source>
</evidence>
<dbReference type="OrthoDB" id="9785911at2"/>
<dbReference type="Pfam" id="PF02388">
    <property type="entry name" value="FemAB"/>
    <property type="match status" value="2"/>
</dbReference>
<dbReference type="InterPro" id="IPR050644">
    <property type="entry name" value="PG_Glycine_Bridge_Synth"/>
</dbReference>
<dbReference type="PROSITE" id="PS51191">
    <property type="entry name" value="FEMABX"/>
    <property type="match status" value="1"/>
</dbReference>
<evidence type="ECO:0000256" key="5">
    <source>
        <dbReference type="ARBA" id="ARBA00023315"/>
    </source>
</evidence>
<dbReference type="GO" id="GO:0009252">
    <property type="term" value="P:peptidoglycan biosynthetic process"/>
    <property type="evidence" value="ECO:0007669"/>
    <property type="project" value="UniProtKB-KW"/>
</dbReference>
<organism evidence="7 8">
    <name type="scientific">Acetobacteroides hydrogenigenes</name>
    <dbReference type="NCBI Taxonomy" id="979970"/>
    <lineage>
        <taxon>Bacteria</taxon>
        <taxon>Pseudomonadati</taxon>
        <taxon>Bacteroidota</taxon>
        <taxon>Bacteroidia</taxon>
        <taxon>Bacteroidales</taxon>
        <taxon>Rikenellaceae</taxon>
        <taxon>Acetobacteroides</taxon>
    </lineage>
</organism>
<dbReference type="AlphaFoldDB" id="A0A4R2ET05"/>
<reference evidence="7 8" key="1">
    <citation type="submission" date="2019-03" db="EMBL/GenBank/DDBJ databases">
        <title>Genomic Encyclopedia of Archaeal and Bacterial Type Strains, Phase II (KMG-II): from individual species to whole genera.</title>
        <authorList>
            <person name="Goeker M."/>
        </authorList>
    </citation>
    <scope>NUCLEOTIDE SEQUENCE [LARGE SCALE GENOMIC DNA]</scope>
    <source>
        <strain evidence="7 8">RL-C</strain>
    </source>
</reference>
<dbReference type="GO" id="GO:0016755">
    <property type="term" value="F:aminoacyltransferase activity"/>
    <property type="evidence" value="ECO:0007669"/>
    <property type="project" value="InterPro"/>
</dbReference>
<proteinExistence type="inferred from homology"/>
<accession>A0A4R2ET05</accession>
<evidence type="ECO:0000313" key="8">
    <source>
        <dbReference type="Proteomes" id="UP000294830"/>
    </source>
</evidence>
<dbReference type="PANTHER" id="PTHR36174:SF1">
    <property type="entry name" value="LIPID II:GLYCINE GLYCYLTRANSFERASE"/>
    <property type="match status" value="1"/>
</dbReference>
<keyword evidence="6" id="KW-0961">Cell wall biogenesis/degradation</keyword>
<dbReference type="Gene3D" id="3.40.630.30">
    <property type="match status" value="1"/>
</dbReference>
<sequence length="374" mass="42829">MLTDIHSKETDQLFKTSIVQQTAFWSVVKTMLGVETIALNFKINRLNLNNIAVEERIVESDLLVIVQHLDRNHSIAYVPYGPELEPQEDLQGQFLEELSECLRTYIPSNCIMIRYDLCWESYWAKDTSYFDENGHWAGPPENPIQELRFNMNTVGWKFKKSFSNILPSNTIYLDLKNDLTTMLEQMKPKTRYNIGLSERKGVSVRSVGIEHINIWYQLYQETAARNGIYLHDIEYFKAVLSAKTNNMQSPADVILLIAEAEGAPLAAMFLVITGSRGSYLYGASSSTGRNAMATYALQWSAINIARERGCTEYDMFGVAPRPEPSHPLYGLYRFKTGFGGEIYHSLGCWDYPLDSQKYAYYSSLELKEQGYHMN</sequence>
<dbReference type="GO" id="GO:0071555">
    <property type="term" value="P:cell wall organization"/>
    <property type="evidence" value="ECO:0007669"/>
    <property type="project" value="UniProtKB-KW"/>
</dbReference>
<evidence type="ECO:0000256" key="6">
    <source>
        <dbReference type="ARBA" id="ARBA00023316"/>
    </source>
</evidence>